<organism evidence="1 2">
    <name type="scientific">Thermococcus celericrescens</name>
    <dbReference type="NCBI Taxonomy" id="227598"/>
    <lineage>
        <taxon>Archaea</taxon>
        <taxon>Methanobacteriati</taxon>
        <taxon>Methanobacteriota</taxon>
        <taxon>Thermococci</taxon>
        <taxon>Thermococcales</taxon>
        <taxon>Thermococcaceae</taxon>
        <taxon>Thermococcus</taxon>
    </lineage>
</organism>
<dbReference type="EMBL" id="LLYW01000013">
    <property type="protein sequence ID" value="KUH33962.1"/>
    <property type="molecule type" value="Genomic_DNA"/>
</dbReference>
<keyword evidence="2" id="KW-1185">Reference proteome</keyword>
<name>A0A100XYV9_9EURY</name>
<dbReference type="OrthoDB" id="101979at2157"/>
<dbReference type="STRING" id="227598.APY94_03955"/>
<sequence length="143" mass="15709">MAAITVRPPTLKKMEALGFSLMIVVAVLMAAAVWGGPHRFQEDVVLNSGEYYLYTLNGHQWSTVYFSIKSTQPVTVCITDGTGVEMLKSGEGPLCFFKAEDTTSIEKIWRFPEKGPLYLVLVPAPGTRQAIVSITVKSGLVLW</sequence>
<comment type="caution">
    <text evidence="1">The sequence shown here is derived from an EMBL/GenBank/DDBJ whole genome shotgun (WGS) entry which is preliminary data.</text>
</comment>
<evidence type="ECO:0000313" key="1">
    <source>
        <dbReference type="EMBL" id="KUH33962.1"/>
    </source>
</evidence>
<accession>A0A100XYV9</accession>
<evidence type="ECO:0000313" key="2">
    <source>
        <dbReference type="Proteomes" id="UP000053462"/>
    </source>
</evidence>
<reference evidence="1 2" key="1">
    <citation type="submission" date="2015-10" db="EMBL/GenBank/DDBJ databases">
        <title>Draft genome sequence of Thermococcus celericrescens strain DSM 17994.</title>
        <authorList>
            <person name="Hong S.-J."/>
            <person name="Park C.-E."/>
            <person name="Shin J.-H."/>
        </authorList>
    </citation>
    <scope>NUCLEOTIDE SEQUENCE [LARGE SCALE GENOMIC DNA]</scope>
    <source>
        <strain evidence="1 2">DSM 17994</strain>
    </source>
</reference>
<gene>
    <name evidence="1" type="ORF">APY94_03955</name>
</gene>
<protein>
    <submittedName>
        <fullName evidence="1">Uncharacterized protein</fullName>
    </submittedName>
</protein>
<proteinExistence type="predicted"/>
<dbReference type="Proteomes" id="UP000053462">
    <property type="component" value="Unassembled WGS sequence"/>
</dbReference>
<dbReference type="AlphaFoldDB" id="A0A100XYV9"/>